<comment type="function">
    <text evidence="3">Possible regulatory or functional link with the histocompatibility cluster.</text>
</comment>
<dbReference type="EMBL" id="KV425551">
    <property type="protein sequence ID" value="KZT30803.1"/>
    <property type="molecule type" value="Genomic_DNA"/>
</dbReference>
<dbReference type="PANTHER" id="PTHR45709">
    <property type="entry name" value="LARGE SUBUNIT GTPASE 1 HOMOLOG-RELATED"/>
    <property type="match status" value="1"/>
</dbReference>
<feature type="compositionally biased region" description="Basic residues" evidence="5">
    <location>
        <begin position="1"/>
        <end position="11"/>
    </location>
</feature>
<evidence type="ECO:0000313" key="7">
    <source>
        <dbReference type="EMBL" id="KZT30803.1"/>
    </source>
</evidence>
<accession>A0A165W7W9</accession>
<name>A0A165W7W9_9AGAM</name>
<feature type="compositionally biased region" description="Acidic residues" evidence="5">
    <location>
        <begin position="366"/>
        <end position="384"/>
    </location>
</feature>
<reference evidence="7 8" key="1">
    <citation type="journal article" date="2016" name="Mol. Biol. Evol.">
        <title>Comparative Genomics of Early-Diverging Mushroom-Forming Fungi Provides Insights into the Origins of Lignocellulose Decay Capabilities.</title>
        <authorList>
            <person name="Nagy L.G."/>
            <person name="Riley R."/>
            <person name="Tritt A."/>
            <person name="Adam C."/>
            <person name="Daum C."/>
            <person name="Floudas D."/>
            <person name="Sun H."/>
            <person name="Yadav J.S."/>
            <person name="Pangilinan J."/>
            <person name="Larsson K.H."/>
            <person name="Matsuura K."/>
            <person name="Barry K."/>
            <person name="Labutti K."/>
            <person name="Kuo R."/>
            <person name="Ohm R.A."/>
            <person name="Bhattacharya S.S."/>
            <person name="Shirouzu T."/>
            <person name="Yoshinaga Y."/>
            <person name="Martin F.M."/>
            <person name="Grigoriev I.V."/>
            <person name="Hibbett D.S."/>
        </authorList>
    </citation>
    <scope>NUCLEOTIDE SEQUENCE [LARGE SCALE GENOMIC DNA]</scope>
    <source>
        <strain evidence="7 8">HHB14362 ss-1</strain>
    </source>
</reference>
<keyword evidence="1" id="KW-0547">Nucleotide-binding</keyword>
<evidence type="ECO:0000256" key="4">
    <source>
        <dbReference type="ARBA" id="ARBA00039902"/>
    </source>
</evidence>
<evidence type="ECO:0000313" key="8">
    <source>
        <dbReference type="Proteomes" id="UP000076761"/>
    </source>
</evidence>
<keyword evidence="2" id="KW-0342">GTP-binding</keyword>
<evidence type="ECO:0000256" key="2">
    <source>
        <dbReference type="ARBA" id="ARBA00023134"/>
    </source>
</evidence>
<proteinExistence type="predicted"/>
<dbReference type="GO" id="GO:0005525">
    <property type="term" value="F:GTP binding"/>
    <property type="evidence" value="ECO:0007669"/>
    <property type="project" value="UniProtKB-KW"/>
</dbReference>
<dbReference type="InParanoid" id="A0A165W7W9"/>
<protein>
    <recommendedName>
        <fullName evidence="4">Guanine nucleotide-binding protein-like 1</fullName>
    </recommendedName>
</protein>
<dbReference type="Gene3D" id="3.40.50.300">
    <property type="entry name" value="P-loop containing nucleotide triphosphate hydrolases"/>
    <property type="match status" value="1"/>
</dbReference>
<dbReference type="AlphaFoldDB" id="A0A165W7W9"/>
<dbReference type="STRING" id="1314782.A0A165W7W9"/>
<dbReference type="InterPro" id="IPR043358">
    <property type="entry name" value="GNL1-like"/>
</dbReference>
<organism evidence="7 8">
    <name type="scientific">Neolentinus lepideus HHB14362 ss-1</name>
    <dbReference type="NCBI Taxonomy" id="1314782"/>
    <lineage>
        <taxon>Eukaryota</taxon>
        <taxon>Fungi</taxon>
        <taxon>Dikarya</taxon>
        <taxon>Basidiomycota</taxon>
        <taxon>Agaricomycotina</taxon>
        <taxon>Agaricomycetes</taxon>
        <taxon>Gloeophyllales</taxon>
        <taxon>Gloeophyllaceae</taxon>
        <taxon>Neolentinus</taxon>
    </lineage>
</organism>
<evidence type="ECO:0000256" key="1">
    <source>
        <dbReference type="ARBA" id="ARBA00022741"/>
    </source>
</evidence>
<dbReference type="InterPro" id="IPR006073">
    <property type="entry name" value="GTP-bd"/>
</dbReference>
<feature type="compositionally biased region" description="Basic and acidic residues" evidence="5">
    <location>
        <begin position="619"/>
        <end position="628"/>
    </location>
</feature>
<gene>
    <name evidence="7" type="ORF">NEOLEDRAFT_1159902</name>
</gene>
<sequence length="679" mass="76539">MPRRKPISAKQRKADLQLKRAIKRGDVPSPQEHAKSQKSRPRKGHQVEGDTSRTSQQVVDAARKLQSSFIKVSPQFLAEAKELASNLPLPRPIPIESAIFSVDVHEHTEPDELLTCPKRPKWRYDMTKKEVEKNEEGLFGKWLNQTDTLVEQWRAFREAKRNEQIAELATTSLQLRTMPASPTYFERNLEVWRQLWRVTELSQIILVLLDTRCPLLHFPPSLSRYLENYSSGEGRNKSKKIILVLTKVDMSGATRANAWERYLRQQYPYVEVIQVESYYVEPAGDDGNVESTRRKRKRQAHLPQIFRKRLVDVLNAVHEELCQPPEKIRDDPDKLAKWKPSVRRIVDWNAALQGVKGGPHKHTEDIGDPEADCPQDDSEAEDDAPEPEYLTIGLIGQPNVGKSSLINALLGESKVRASKTPGKTKHFQTLFLTPEIRFVDCPGLVMPNYIPLELQVLSGILPISHISSIPSCIHYTASLLPFEQILNLVHALSLDPEKGDKRTWRKGMQPRTGTSDSDRTLKWTAMDILTAYANYKGWVTAKAGRPDIMRAGNAILRLLAEGRIHWAFLPPLPDIARVPLDMREGDGIWVRRPISRGHEDESSSESEPEDAGLDDASDQDSHEGASDDRDGEEEGEEILSVRGSGGMPSRFGVLALGDDDDEEGEGGEDEDESKLEGCI</sequence>
<feature type="region of interest" description="Disordered" evidence="5">
    <location>
        <begin position="592"/>
        <end position="679"/>
    </location>
</feature>
<dbReference type="OrthoDB" id="61815at2759"/>
<evidence type="ECO:0000256" key="3">
    <source>
        <dbReference type="ARBA" id="ARBA00037770"/>
    </source>
</evidence>
<dbReference type="SUPFAM" id="SSF52540">
    <property type="entry name" value="P-loop containing nucleoside triphosphate hydrolases"/>
    <property type="match status" value="1"/>
</dbReference>
<dbReference type="Pfam" id="PF01926">
    <property type="entry name" value="MMR_HSR1"/>
    <property type="match status" value="1"/>
</dbReference>
<feature type="region of interest" description="Disordered" evidence="5">
    <location>
        <begin position="1"/>
        <end position="56"/>
    </location>
</feature>
<feature type="compositionally biased region" description="Acidic residues" evidence="5">
    <location>
        <begin position="602"/>
        <end position="618"/>
    </location>
</feature>
<keyword evidence="8" id="KW-1185">Reference proteome</keyword>
<feature type="region of interest" description="Disordered" evidence="5">
    <location>
        <begin position="354"/>
        <end position="384"/>
    </location>
</feature>
<evidence type="ECO:0000256" key="5">
    <source>
        <dbReference type="SAM" id="MobiDB-lite"/>
    </source>
</evidence>
<feature type="domain" description="G" evidence="6">
    <location>
        <begin position="391"/>
        <end position="445"/>
    </location>
</feature>
<dbReference type="InterPro" id="IPR027417">
    <property type="entry name" value="P-loop_NTPase"/>
</dbReference>
<feature type="compositionally biased region" description="Basic and acidic residues" evidence="5">
    <location>
        <begin position="12"/>
        <end position="26"/>
    </location>
</feature>
<keyword evidence="7" id="KW-0378">Hydrolase</keyword>
<evidence type="ECO:0000259" key="6">
    <source>
        <dbReference type="Pfam" id="PF01926"/>
    </source>
</evidence>
<dbReference type="Proteomes" id="UP000076761">
    <property type="component" value="Unassembled WGS sequence"/>
</dbReference>
<dbReference type="PANTHER" id="PTHR45709:SF3">
    <property type="entry name" value="GUANINE NUCLEOTIDE-BINDING PROTEIN-LIKE 1"/>
    <property type="match status" value="1"/>
</dbReference>
<dbReference type="GO" id="GO:0003924">
    <property type="term" value="F:GTPase activity"/>
    <property type="evidence" value="ECO:0007669"/>
    <property type="project" value="InterPro"/>
</dbReference>
<feature type="compositionally biased region" description="Acidic residues" evidence="5">
    <location>
        <begin position="657"/>
        <end position="673"/>
    </location>
</feature>